<reference evidence="3 4" key="1">
    <citation type="submission" date="2024-03" db="EMBL/GenBank/DDBJ databases">
        <title>Sulfurimonas sp. HSL3-1.</title>
        <authorList>
            <person name="Wang S."/>
        </authorList>
    </citation>
    <scope>NUCLEOTIDE SEQUENCE [LARGE SCALE GENOMIC DNA]</scope>
    <source>
        <strain evidence="3 4">HSL3-1</strain>
    </source>
</reference>
<keyword evidence="1" id="KW-0732">Signal</keyword>
<accession>A0ABZ3HDV2</accession>
<dbReference type="SUPFAM" id="SSF69118">
    <property type="entry name" value="AhpD-like"/>
    <property type="match status" value="1"/>
</dbReference>
<dbReference type="RefSeq" id="WP_345973022.1">
    <property type="nucleotide sequence ID" value="NZ_CP147920.1"/>
</dbReference>
<protein>
    <submittedName>
        <fullName evidence="3">Carboxymuconolactone decarboxylase family protein</fullName>
    </submittedName>
</protein>
<evidence type="ECO:0000256" key="1">
    <source>
        <dbReference type="SAM" id="SignalP"/>
    </source>
</evidence>
<feature type="chain" id="PRO_5045938911" evidence="1">
    <location>
        <begin position="21"/>
        <end position="243"/>
    </location>
</feature>
<evidence type="ECO:0000313" key="4">
    <source>
        <dbReference type="Proteomes" id="UP001447842"/>
    </source>
</evidence>
<dbReference type="EMBL" id="CP147920">
    <property type="protein sequence ID" value="XAU15607.1"/>
    <property type="molecule type" value="Genomic_DNA"/>
</dbReference>
<sequence>MRTGFITFLFSIFSVTCSFAADMGGPKEVEALTAKEQAMIPIAALTAAGDMERLKPALEKGLDAGLSVNEIKEILIQLYAYCGFPRSLNGINAFMEVMKVREAEGIKDTVGKAASPLPKGMDRDAYGAEVRRKLMGVTEEPPAQGYQLFTPVMDTYLKEHLFADIFARDVLDHRSRELVTISALAAMPGTEGQLRFHLGAAMNTGLSADQMAAFVAVLESKVGVRAAESVRQLLRDLLTAGDG</sequence>
<evidence type="ECO:0000313" key="3">
    <source>
        <dbReference type="EMBL" id="XAU15607.1"/>
    </source>
</evidence>
<feature type="signal peptide" evidence="1">
    <location>
        <begin position="1"/>
        <end position="20"/>
    </location>
</feature>
<name>A0ABZ3HDV2_9BACT</name>
<dbReference type="InterPro" id="IPR003779">
    <property type="entry name" value="CMD-like"/>
</dbReference>
<dbReference type="Proteomes" id="UP001447842">
    <property type="component" value="Chromosome"/>
</dbReference>
<organism evidence="3 4">
    <name type="scientific">Sulfurimonas diazotrophicus</name>
    <dbReference type="NCBI Taxonomy" id="3131939"/>
    <lineage>
        <taxon>Bacteria</taxon>
        <taxon>Pseudomonadati</taxon>
        <taxon>Campylobacterota</taxon>
        <taxon>Epsilonproteobacteria</taxon>
        <taxon>Campylobacterales</taxon>
        <taxon>Sulfurimonadaceae</taxon>
        <taxon>Sulfurimonas</taxon>
    </lineage>
</organism>
<dbReference type="PANTHER" id="PTHR33570">
    <property type="entry name" value="4-CARBOXYMUCONOLACTONE DECARBOXYLASE FAMILY PROTEIN"/>
    <property type="match status" value="1"/>
</dbReference>
<feature type="domain" description="Carboxymuconolactone decarboxylase-like" evidence="2">
    <location>
        <begin position="30"/>
        <end position="93"/>
    </location>
</feature>
<dbReference type="InterPro" id="IPR029032">
    <property type="entry name" value="AhpD-like"/>
</dbReference>
<dbReference type="InterPro" id="IPR052512">
    <property type="entry name" value="4CMD/NDH-1_regulator"/>
</dbReference>
<gene>
    <name evidence="3" type="ORF">WCY31_02645</name>
</gene>
<feature type="domain" description="Carboxymuconolactone decarboxylase-like" evidence="2">
    <location>
        <begin position="155"/>
        <end position="235"/>
    </location>
</feature>
<dbReference type="Pfam" id="PF02627">
    <property type="entry name" value="CMD"/>
    <property type="match status" value="2"/>
</dbReference>
<proteinExistence type="predicted"/>
<dbReference type="Gene3D" id="1.20.1290.10">
    <property type="entry name" value="AhpD-like"/>
    <property type="match status" value="1"/>
</dbReference>
<keyword evidence="4" id="KW-1185">Reference proteome</keyword>
<evidence type="ECO:0000259" key="2">
    <source>
        <dbReference type="Pfam" id="PF02627"/>
    </source>
</evidence>
<dbReference type="PANTHER" id="PTHR33570:SF9">
    <property type="entry name" value="BLL4600 PROTEIN"/>
    <property type="match status" value="1"/>
</dbReference>